<evidence type="ECO:0000313" key="1">
    <source>
        <dbReference type="EMBL" id="GAA4263550.1"/>
    </source>
</evidence>
<organism evidence="1 2">
    <name type="scientific">Dactylosporangium darangshiense</name>
    <dbReference type="NCBI Taxonomy" id="579108"/>
    <lineage>
        <taxon>Bacteria</taxon>
        <taxon>Bacillati</taxon>
        <taxon>Actinomycetota</taxon>
        <taxon>Actinomycetes</taxon>
        <taxon>Micromonosporales</taxon>
        <taxon>Micromonosporaceae</taxon>
        <taxon>Dactylosporangium</taxon>
    </lineage>
</organism>
<protein>
    <recommendedName>
        <fullName evidence="3">Transposase</fullName>
    </recommendedName>
</protein>
<evidence type="ECO:0000313" key="2">
    <source>
        <dbReference type="Proteomes" id="UP001500620"/>
    </source>
</evidence>
<dbReference type="Proteomes" id="UP001500620">
    <property type="component" value="Unassembled WGS sequence"/>
</dbReference>
<name>A0ABP8DU48_9ACTN</name>
<accession>A0ABP8DU48</accession>
<proteinExistence type="predicted"/>
<dbReference type="RefSeq" id="WP_345143087.1">
    <property type="nucleotide sequence ID" value="NZ_BAABAT010000072.1"/>
</dbReference>
<dbReference type="EMBL" id="BAABAT010000072">
    <property type="protein sequence ID" value="GAA4263550.1"/>
    <property type="molecule type" value="Genomic_DNA"/>
</dbReference>
<reference evidence="2" key="1">
    <citation type="journal article" date="2019" name="Int. J. Syst. Evol. Microbiol.">
        <title>The Global Catalogue of Microorganisms (GCM) 10K type strain sequencing project: providing services to taxonomists for standard genome sequencing and annotation.</title>
        <authorList>
            <consortium name="The Broad Institute Genomics Platform"/>
            <consortium name="The Broad Institute Genome Sequencing Center for Infectious Disease"/>
            <person name="Wu L."/>
            <person name="Ma J."/>
        </authorList>
    </citation>
    <scope>NUCLEOTIDE SEQUENCE [LARGE SCALE GENOMIC DNA]</scope>
    <source>
        <strain evidence="2">JCM 17441</strain>
    </source>
</reference>
<gene>
    <name evidence="1" type="ORF">GCM10022255_109110</name>
</gene>
<keyword evidence="2" id="KW-1185">Reference proteome</keyword>
<evidence type="ECO:0008006" key="3">
    <source>
        <dbReference type="Google" id="ProtNLM"/>
    </source>
</evidence>
<sequence>MRPDVPSLEMMEAATADLLRLAFIEIRFLSEELHDEASPQVVAARRKPVNAIAHICHGLPGLLAPQRRRHLADGLRYLWRTSNAAKRRWLRSCWDQVGYDHGWLTQSRPELGTAAPED</sequence>
<comment type="caution">
    <text evidence="1">The sequence shown here is derived from an EMBL/GenBank/DDBJ whole genome shotgun (WGS) entry which is preliminary data.</text>
</comment>